<dbReference type="GO" id="GO:0043565">
    <property type="term" value="F:sequence-specific DNA binding"/>
    <property type="evidence" value="ECO:0007669"/>
    <property type="project" value="InterPro"/>
</dbReference>
<dbReference type="Pfam" id="PF02518">
    <property type="entry name" value="HATPase_c"/>
    <property type="match status" value="1"/>
</dbReference>
<dbReference type="SUPFAM" id="SSF47384">
    <property type="entry name" value="Homodimeric domain of signal transducing histidine kinase"/>
    <property type="match status" value="1"/>
</dbReference>
<dbReference type="Pfam" id="PF07494">
    <property type="entry name" value="Reg_prop"/>
    <property type="match status" value="3"/>
</dbReference>
<dbReference type="Gene3D" id="2.60.40.10">
    <property type="entry name" value="Immunoglobulins"/>
    <property type="match status" value="1"/>
</dbReference>
<keyword evidence="10" id="KW-1133">Transmembrane helix</keyword>
<dbReference type="Pfam" id="PF07495">
    <property type="entry name" value="Y_Y_Y"/>
    <property type="match status" value="1"/>
</dbReference>
<dbReference type="InterPro" id="IPR011110">
    <property type="entry name" value="Reg_prop"/>
</dbReference>
<keyword evidence="4" id="KW-0808">Transferase</keyword>
<dbReference type="Gene3D" id="2.130.10.10">
    <property type="entry name" value="YVTN repeat-like/Quinoprotein amine dehydrogenase"/>
    <property type="match status" value="2"/>
</dbReference>
<dbReference type="InterPro" id="IPR011123">
    <property type="entry name" value="Y_Y_Y"/>
</dbReference>
<evidence type="ECO:0000313" key="14">
    <source>
        <dbReference type="EMBL" id="SDW70080.1"/>
    </source>
</evidence>
<feature type="domain" description="Histidine kinase" evidence="12">
    <location>
        <begin position="850"/>
        <end position="1083"/>
    </location>
</feature>
<protein>
    <recommendedName>
        <fullName evidence="2">histidine kinase</fullName>
        <ecNumber evidence="2">2.7.13.3</ecNumber>
    </recommendedName>
</protein>
<evidence type="ECO:0000256" key="9">
    <source>
        <dbReference type="PROSITE-ProRule" id="PRU00169"/>
    </source>
</evidence>
<comment type="catalytic activity">
    <reaction evidence="1">
        <text>ATP + protein L-histidine = ADP + protein N-phospho-L-histidine.</text>
        <dbReference type="EC" id="2.7.13.3"/>
    </reaction>
</comment>
<keyword evidence="8" id="KW-0804">Transcription</keyword>
<dbReference type="SUPFAM" id="SSF63829">
    <property type="entry name" value="Calcium-dependent phosphotriesterase"/>
    <property type="match status" value="4"/>
</dbReference>
<sequence>MFSSLYAQETVEDLNFVNIKDGVSNIAISTIIQDQYGFIWMGTNGVGLNRFDGIDYSVYKHVVNDSTSISSSLVFCSYIDSKKRLWIGTEDGLNLYDRDLDQFKQVQFLTTSTNNSSSVSVGSIIEDVAGDLLIGTYEQGLYKLSTEALKPSKIPFLVKNEDVQFINVNSLQKASNGKIYAGTSLGLKEYDSTTGTLKSTIFNGKNGFETVNDAIETLLIDEQQNYWIGTLTNGVFKIEFDKESSEELYKINHFPISEKRILSMLQVSEDSFLFGTENDGLFHLNAKGKLIHNYLYSKTDKNSIQSNSIWSLFLDSNNRIWVGYYNSGAAKHDKLYDKFNNIESLATNLNSLEVGSVTGIAKDKLGNFWISMDGGGIDILNPKTNVFTKVNSKKRNYISGLNIDDIQTVFIDSKQNVWAGSWRNGLYVLKNGTRNFKNYNLDNTEVFNSNIILSFAEDSKGIIWISTFYGGLLSYNPSTNKFQNYTSENFSKYNIQNSAIRKVLVDLDDNIWLGTTQGLYKVSQLGDNKFSVEDISDKIVVEQVTGISANHILSLYQSKDGILWIGTRGAGLCKYNINKNKAVWYNKSNNLNEENVSGIIESLNGNIWVSGNYGISKLDVNTNIITNYNSDDGLLSNDFNFNAVYRDKTGEIYFGNYKGIDYFNPNNIPVNTNEPSMYLTDFKLFNKPVDLNSEDSPLKKVISETEQITLTHNQSVFTIDYVGINYTRPEKNQYAYYLDGFETDWNYVGNSKSATYTNLPYGDYIFNVKSANNDGVWNKEPLTLAITVLPPWWRTVWAFFLYFVLFLLALYWYSKRIQKRIKEKQLISNEREKRLQEEELHEKKLRFFTNISHEFRTPLTLIMNPIEDIIQTKSLSLPTEVKEKHQIIHKNADRLSKLINELMDFRKLELNKARVKASKIELISFVNELASYFNEEALNREIYLNIEANVETLNVWADPGMLEKIIFNILSNAFKVTNEGGTITICISAKNKSEILPLVNENEPIKAFEISVKDTGPGLEKEQVDKIFERFYQVNSLNQTYYGGTGIGLEVCRSFVELHKGKIEVESTVNVGTIFRVLLPIGKKHFDEAEIASTGNLFKGKKKNNFVHIESIQETENISTESKVDELQTLLIVEDNVELINYLKKELSSDYKILTANNGKKGLELTHKALPNIIITDVIMPEMNGFDLCSNIKNDIRVSHIPILMLTTKTMTDDWVEGIESGADAYMSKPFNLRILKSQLKQLTKNRKLLFNKYFSAISENSSNENTTSLDKEFIQKVLNYINDNLSDPELSVELLASELSLSRSQFYRKIKTLTGQTANGFLRKIRLQRAKIMIEKGNTNISDVCYRSGFSSPSYFTKCFKKHFNILPTEVKLNDDGELKI</sequence>
<dbReference type="OrthoDB" id="358279at2"/>
<evidence type="ECO:0000256" key="8">
    <source>
        <dbReference type="ARBA" id="ARBA00023163"/>
    </source>
</evidence>
<dbReference type="InterPro" id="IPR036097">
    <property type="entry name" value="HisK_dim/P_sf"/>
</dbReference>
<keyword evidence="3 9" id="KW-0597">Phosphoprotein</keyword>
<dbReference type="FunFam" id="2.60.40.10:FF:000791">
    <property type="entry name" value="Two-component system sensor histidine kinase/response regulator"/>
    <property type="match status" value="1"/>
</dbReference>
<dbReference type="EC" id="2.7.13.3" evidence="2"/>
<evidence type="ECO:0000256" key="1">
    <source>
        <dbReference type="ARBA" id="ARBA00000085"/>
    </source>
</evidence>
<dbReference type="InterPro" id="IPR003594">
    <property type="entry name" value="HATPase_dom"/>
</dbReference>
<dbReference type="InterPro" id="IPR005467">
    <property type="entry name" value="His_kinase_dom"/>
</dbReference>
<evidence type="ECO:0000256" key="2">
    <source>
        <dbReference type="ARBA" id="ARBA00012438"/>
    </source>
</evidence>
<dbReference type="PROSITE" id="PS50110">
    <property type="entry name" value="RESPONSE_REGULATORY"/>
    <property type="match status" value="1"/>
</dbReference>
<dbReference type="PROSITE" id="PS50109">
    <property type="entry name" value="HIS_KIN"/>
    <property type="match status" value="1"/>
</dbReference>
<dbReference type="InterPro" id="IPR013783">
    <property type="entry name" value="Ig-like_fold"/>
</dbReference>
<dbReference type="Proteomes" id="UP000199595">
    <property type="component" value="Unassembled WGS sequence"/>
</dbReference>
<dbReference type="Gene3D" id="1.10.287.130">
    <property type="match status" value="1"/>
</dbReference>
<dbReference type="SMART" id="SM00388">
    <property type="entry name" value="HisKA"/>
    <property type="match status" value="1"/>
</dbReference>
<dbReference type="InterPro" id="IPR003661">
    <property type="entry name" value="HisK_dim/P_dom"/>
</dbReference>
<keyword evidence="15" id="KW-1185">Reference proteome</keyword>
<dbReference type="SUPFAM" id="SSF52172">
    <property type="entry name" value="CheY-like"/>
    <property type="match status" value="1"/>
</dbReference>
<dbReference type="Gene3D" id="3.40.50.2300">
    <property type="match status" value="1"/>
</dbReference>
<feature type="domain" description="Response regulatory" evidence="13">
    <location>
        <begin position="1129"/>
        <end position="1244"/>
    </location>
</feature>
<keyword evidence="10" id="KW-0812">Transmembrane</keyword>
<reference evidence="14 15" key="1">
    <citation type="submission" date="2016-10" db="EMBL/GenBank/DDBJ databases">
        <authorList>
            <person name="de Groot N.N."/>
        </authorList>
    </citation>
    <scope>NUCLEOTIDE SEQUENCE [LARGE SCALE GENOMIC DNA]</scope>
    <source>
        <strain evidence="14 15">DSM 24956</strain>
    </source>
</reference>
<dbReference type="Gene3D" id="1.10.10.60">
    <property type="entry name" value="Homeodomain-like"/>
    <property type="match status" value="2"/>
</dbReference>
<keyword evidence="10" id="KW-0472">Membrane</keyword>
<keyword evidence="5 14" id="KW-0418">Kinase</keyword>
<proteinExistence type="predicted"/>
<evidence type="ECO:0000256" key="4">
    <source>
        <dbReference type="ARBA" id="ARBA00022679"/>
    </source>
</evidence>
<evidence type="ECO:0000313" key="15">
    <source>
        <dbReference type="Proteomes" id="UP000199595"/>
    </source>
</evidence>
<dbReference type="FunFam" id="3.30.565.10:FF:000006">
    <property type="entry name" value="Sensor histidine kinase WalK"/>
    <property type="match status" value="1"/>
</dbReference>
<feature type="modified residue" description="4-aspartylphosphate" evidence="9">
    <location>
        <position position="1177"/>
    </location>
</feature>
<dbReference type="GO" id="GO:0000155">
    <property type="term" value="F:phosphorelay sensor kinase activity"/>
    <property type="evidence" value="ECO:0007669"/>
    <property type="project" value="InterPro"/>
</dbReference>
<dbReference type="InterPro" id="IPR018062">
    <property type="entry name" value="HTH_AraC-typ_CS"/>
</dbReference>
<evidence type="ECO:0000259" key="11">
    <source>
        <dbReference type="PROSITE" id="PS01124"/>
    </source>
</evidence>
<dbReference type="SMART" id="SM00448">
    <property type="entry name" value="REC"/>
    <property type="match status" value="1"/>
</dbReference>
<dbReference type="SMART" id="SM00342">
    <property type="entry name" value="HTH_ARAC"/>
    <property type="match status" value="1"/>
</dbReference>
<dbReference type="PRINTS" id="PR00344">
    <property type="entry name" value="BCTRLSENSOR"/>
</dbReference>
<dbReference type="Gene3D" id="3.30.565.10">
    <property type="entry name" value="Histidine kinase-like ATPase, C-terminal domain"/>
    <property type="match status" value="1"/>
</dbReference>
<dbReference type="PANTHER" id="PTHR43547:SF2">
    <property type="entry name" value="HYBRID SIGNAL TRANSDUCTION HISTIDINE KINASE C"/>
    <property type="match status" value="1"/>
</dbReference>
<evidence type="ECO:0000256" key="5">
    <source>
        <dbReference type="ARBA" id="ARBA00022777"/>
    </source>
</evidence>
<dbReference type="GO" id="GO:0003700">
    <property type="term" value="F:DNA-binding transcription factor activity"/>
    <property type="evidence" value="ECO:0007669"/>
    <property type="project" value="InterPro"/>
</dbReference>
<dbReference type="PROSITE" id="PS00041">
    <property type="entry name" value="HTH_ARAC_FAMILY_1"/>
    <property type="match status" value="1"/>
</dbReference>
<dbReference type="SMART" id="SM00387">
    <property type="entry name" value="HATPase_c"/>
    <property type="match status" value="1"/>
</dbReference>
<dbReference type="InterPro" id="IPR009057">
    <property type="entry name" value="Homeodomain-like_sf"/>
</dbReference>
<name>A0A1H2VP70_9FLAO</name>
<evidence type="ECO:0000259" key="13">
    <source>
        <dbReference type="PROSITE" id="PS50110"/>
    </source>
</evidence>
<evidence type="ECO:0000259" key="12">
    <source>
        <dbReference type="PROSITE" id="PS50109"/>
    </source>
</evidence>
<evidence type="ECO:0000256" key="3">
    <source>
        <dbReference type="ARBA" id="ARBA00022553"/>
    </source>
</evidence>
<dbReference type="InterPro" id="IPR001789">
    <property type="entry name" value="Sig_transdc_resp-reg_receiver"/>
</dbReference>
<feature type="transmembrane region" description="Helical" evidence="10">
    <location>
        <begin position="792"/>
        <end position="813"/>
    </location>
</feature>
<dbReference type="PROSITE" id="PS01124">
    <property type="entry name" value="HTH_ARAC_FAMILY_2"/>
    <property type="match status" value="1"/>
</dbReference>
<dbReference type="Pfam" id="PF12833">
    <property type="entry name" value="HTH_18"/>
    <property type="match status" value="1"/>
</dbReference>
<dbReference type="Pfam" id="PF00512">
    <property type="entry name" value="HisKA"/>
    <property type="match status" value="1"/>
</dbReference>
<keyword evidence="6" id="KW-0805">Transcription regulation</keyword>
<dbReference type="InterPro" id="IPR004358">
    <property type="entry name" value="Sig_transdc_His_kin-like_C"/>
</dbReference>
<dbReference type="SUPFAM" id="SSF55874">
    <property type="entry name" value="ATPase domain of HSP90 chaperone/DNA topoisomerase II/histidine kinase"/>
    <property type="match status" value="1"/>
</dbReference>
<dbReference type="SUPFAM" id="SSF46689">
    <property type="entry name" value="Homeodomain-like"/>
    <property type="match status" value="1"/>
</dbReference>
<evidence type="ECO:0000256" key="7">
    <source>
        <dbReference type="ARBA" id="ARBA00023125"/>
    </source>
</evidence>
<keyword evidence="7" id="KW-0238">DNA-binding</keyword>
<evidence type="ECO:0000256" key="10">
    <source>
        <dbReference type="SAM" id="Phobius"/>
    </source>
</evidence>
<dbReference type="CDD" id="cd00082">
    <property type="entry name" value="HisKA"/>
    <property type="match status" value="1"/>
</dbReference>
<dbReference type="EMBL" id="FNNJ01000002">
    <property type="protein sequence ID" value="SDW70080.1"/>
    <property type="molecule type" value="Genomic_DNA"/>
</dbReference>
<dbReference type="InterPro" id="IPR015943">
    <property type="entry name" value="WD40/YVTN_repeat-like_dom_sf"/>
</dbReference>
<dbReference type="Pfam" id="PF00072">
    <property type="entry name" value="Response_reg"/>
    <property type="match status" value="1"/>
</dbReference>
<gene>
    <name evidence="14" type="ORF">SAMN05444411_1026</name>
</gene>
<dbReference type="InterPro" id="IPR036890">
    <property type="entry name" value="HATPase_C_sf"/>
</dbReference>
<feature type="domain" description="HTH araC/xylS-type" evidence="11">
    <location>
        <begin position="1276"/>
        <end position="1375"/>
    </location>
</feature>
<dbReference type="STRING" id="762486.SAMN05444411_1026"/>
<accession>A0A1H2VP70</accession>
<evidence type="ECO:0000256" key="6">
    <source>
        <dbReference type="ARBA" id="ARBA00023015"/>
    </source>
</evidence>
<dbReference type="InterPro" id="IPR018060">
    <property type="entry name" value="HTH_AraC"/>
</dbReference>
<organism evidence="14 15">
    <name type="scientific">Lutibacter oricola</name>
    <dbReference type="NCBI Taxonomy" id="762486"/>
    <lineage>
        <taxon>Bacteria</taxon>
        <taxon>Pseudomonadati</taxon>
        <taxon>Bacteroidota</taxon>
        <taxon>Flavobacteriia</taxon>
        <taxon>Flavobacteriales</taxon>
        <taxon>Flavobacteriaceae</taxon>
        <taxon>Lutibacter</taxon>
    </lineage>
</organism>
<dbReference type="PANTHER" id="PTHR43547">
    <property type="entry name" value="TWO-COMPONENT HISTIDINE KINASE"/>
    <property type="match status" value="1"/>
</dbReference>
<dbReference type="FunFam" id="1.10.287.130:FF:000045">
    <property type="entry name" value="Two-component system sensor histidine kinase/response regulator"/>
    <property type="match status" value="1"/>
</dbReference>
<dbReference type="InterPro" id="IPR011006">
    <property type="entry name" value="CheY-like_superfamily"/>
</dbReference>